<feature type="domain" description="Enoyl reductase (ER)" evidence="2">
    <location>
        <begin position="40"/>
        <end position="350"/>
    </location>
</feature>
<protein>
    <submittedName>
        <fullName evidence="3">NAD(P)-dependent alcohol dehydrogenase</fullName>
    </submittedName>
</protein>
<evidence type="ECO:0000313" key="3">
    <source>
        <dbReference type="EMBL" id="GAA5200542.1"/>
    </source>
</evidence>
<feature type="region of interest" description="Disordered" evidence="1">
    <location>
        <begin position="1"/>
        <end position="27"/>
    </location>
</feature>
<sequence>MTAGQHAAETPISGGSPGGSSGAQPHSSVTMRAIVQEAYGSADVLHMAQIPKPKIAENEVLIRVHAAGLDRGTWHVTRGLPYALRLAFGVRAPKNPVPGMDLAGTVVAVGAAVTRFAVGDHVFGVGKGSFAEYATARESQLAFKPADISFEQASVVPVSACTALQALRAAGQLAPGQKVLILGASGGVGSYAVQLAKAAGAEVTGVCSTAKIDLVRSLGADHVLDYATQDFADGTEHYELILDIAGNPTLARLRRALTPSGTAVITGGEEGGSWTGSIDRQFRALALSPFISQRFAMVMATQGAADLEYLAGLIDAGTLTPTVDRSYPLEQVPDAMRYFDAGKVRGKIAITIQGAGGN</sequence>
<comment type="caution">
    <text evidence="3">The sequence shown here is derived from an EMBL/GenBank/DDBJ whole genome shotgun (WGS) entry which is preliminary data.</text>
</comment>
<dbReference type="Gene3D" id="3.40.50.720">
    <property type="entry name" value="NAD(P)-binding Rossmann-like Domain"/>
    <property type="match status" value="1"/>
</dbReference>
<dbReference type="RefSeq" id="WP_345452529.1">
    <property type="nucleotide sequence ID" value="NZ_BAABKK010000032.1"/>
</dbReference>
<evidence type="ECO:0000256" key="1">
    <source>
        <dbReference type="SAM" id="MobiDB-lite"/>
    </source>
</evidence>
<dbReference type="PANTHER" id="PTHR11695:SF648">
    <property type="entry name" value="ZINC-BINDING OXIDOREDUCTASE"/>
    <property type="match status" value="1"/>
</dbReference>
<dbReference type="Proteomes" id="UP001500200">
    <property type="component" value="Unassembled WGS sequence"/>
</dbReference>
<dbReference type="InterPro" id="IPR002364">
    <property type="entry name" value="Quin_OxRdtase/zeta-crystal_CS"/>
</dbReference>
<name>A0ABP9ST26_9MICC</name>
<dbReference type="Pfam" id="PF13602">
    <property type="entry name" value="ADH_zinc_N_2"/>
    <property type="match status" value="1"/>
</dbReference>
<dbReference type="CDD" id="cd08267">
    <property type="entry name" value="MDR1"/>
    <property type="match status" value="1"/>
</dbReference>
<evidence type="ECO:0000313" key="4">
    <source>
        <dbReference type="Proteomes" id="UP001500200"/>
    </source>
</evidence>
<dbReference type="Pfam" id="PF08240">
    <property type="entry name" value="ADH_N"/>
    <property type="match status" value="1"/>
</dbReference>
<dbReference type="Gene3D" id="3.90.180.10">
    <property type="entry name" value="Medium-chain alcohol dehydrogenases, catalytic domain"/>
    <property type="match status" value="1"/>
</dbReference>
<dbReference type="SMART" id="SM00829">
    <property type="entry name" value="PKS_ER"/>
    <property type="match status" value="1"/>
</dbReference>
<reference evidence="4" key="1">
    <citation type="journal article" date="2019" name="Int. J. Syst. Evol. Microbiol.">
        <title>The Global Catalogue of Microorganisms (GCM) 10K type strain sequencing project: providing services to taxonomists for standard genome sequencing and annotation.</title>
        <authorList>
            <consortium name="The Broad Institute Genomics Platform"/>
            <consortium name="The Broad Institute Genome Sequencing Center for Infectious Disease"/>
            <person name="Wu L."/>
            <person name="Ma J."/>
        </authorList>
    </citation>
    <scope>NUCLEOTIDE SEQUENCE [LARGE SCALE GENOMIC DNA]</scope>
    <source>
        <strain evidence="4">JCM 18514</strain>
    </source>
</reference>
<dbReference type="SUPFAM" id="SSF51735">
    <property type="entry name" value="NAD(P)-binding Rossmann-fold domains"/>
    <property type="match status" value="1"/>
</dbReference>
<dbReference type="InterPro" id="IPR011032">
    <property type="entry name" value="GroES-like_sf"/>
</dbReference>
<dbReference type="SUPFAM" id="SSF50129">
    <property type="entry name" value="GroES-like"/>
    <property type="match status" value="1"/>
</dbReference>
<organism evidence="3 4">
    <name type="scientific">Arthrobacter gyeryongensis</name>
    <dbReference type="NCBI Taxonomy" id="1650592"/>
    <lineage>
        <taxon>Bacteria</taxon>
        <taxon>Bacillati</taxon>
        <taxon>Actinomycetota</taxon>
        <taxon>Actinomycetes</taxon>
        <taxon>Micrococcales</taxon>
        <taxon>Micrococcaceae</taxon>
        <taxon>Arthrobacter</taxon>
    </lineage>
</organism>
<dbReference type="InterPro" id="IPR050700">
    <property type="entry name" value="YIM1/Zinc_Alcohol_DH_Fams"/>
</dbReference>
<dbReference type="InterPro" id="IPR020843">
    <property type="entry name" value="ER"/>
</dbReference>
<dbReference type="InterPro" id="IPR013154">
    <property type="entry name" value="ADH-like_N"/>
</dbReference>
<accession>A0ABP9ST26</accession>
<dbReference type="PROSITE" id="PS01162">
    <property type="entry name" value="QOR_ZETA_CRYSTAL"/>
    <property type="match status" value="1"/>
</dbReference>
<dbReference type="PANTHER" id="PTHR11695">
    <property type="entry name" value="ALCOHOL DEHYDROGENASE RELATED"/>
    <property type="match status" value="1"/>
</dbReference>
<evidence type="ECO:0000259" key="2">
    <source>
        <dbReference type="SMART" id="SM00829"/>
    </source>
</evidence>
<dbReference type="InterPro" id="IPR036291">
    <property type="entry name" value="NAD(P)-bd_dom_sf"/>
</dbReference>
<keyword evidence="4" id="KW-1185">Reference proteome</keyword>
<gene>
    <name evidence="3" type="ORF">GCM10023346_42860</name>
</gene>
<dbReference type="EMBL" id="BAABKK010000032">
    <property type="protein sequence ID" value="GAA5200542.1"/>
    <property type="molecule type" value="Genomic_DNA"/>
</dbReference>
<proteinExistence type="predicted"/>